<dbReference type="InterPro" id="IPR047641">
    <property type="entry name" value="ABC_transpr_MalK/UgpC-like"/>
</dbReference>
<keyword evidence="1" id="KW-0813">Transport</keyword>
<comment type="caution">
    <text evidence="5">The sequence shown here is derived from an EMBL/GenBank/DDBJ whole genome shotgun (WGS) entry which is preliminary data.</text>
</comment>
<dbReference type="GO" id="GO:0008643">
    <property type="term" value="P:carbohydrate transport"/>
    <property type="evidence" value="ECO:0007669"/>
    <property type="project" value="InterPro"/>
</dbReference>
<feature type="domain" description="ABC transporter" evidence="4">
    <location>
        <begin position="4"/>
        <end position="234"/>
    </location>
</feature>
<dbReference type="FunFam" id="3.40.50.300:FF:000042">
    <property type="entry name" value="Maltose/maltodextrin ABC transporter, ATP-binding protein"/>
    <property type="match status" value="1"/>
</dbReference>
<sequence>MGEVKLVNVSKTFGKQEAVKNLSFEVPDGSFVSLLGPSGCGKTTTLRMIAGLEKPDQGDILIDGVRVNDVPPHKRDIAMVFQFYAIYPGMTVFDNMAFPLRQRKWSKQDIRKRVKEIAEILQISHLLDKDAMSLTVGEKQRVALGRAMVRDPKVFLFDEPLTNLDARLRSKMRVELKKLHTRIKTTTIYVTHDQLEAITLSDKIGVMNLGVLQQFDTPENLYNNPVNTFVAGFIGTPTMNLLECRVSNSGDKPFLQFDGFSLSEEFLRRNLRKLPDGMELVFGVRPTDIEVEAGEKGGVLHGRVDVIESLGDKYILDLSVGNTVFRVVSREASVKVGNEMEIFIDPEKIHLFDKKTGQRLNMVG</sequence>
<dbReference type="InterPro" id="IPR008995">
    <property type="entry name" value="Mo/tungstate-bd_C_term_dom"/>
</dbReference>
<evidence type="ECO:0000259" key="4">
    <source>
        <dbReference type="PROSITE" id="PS50893"/>
    </source>
</evidence>
<evidence type="ECO:0000313" key="5">
    <source>
        <dbReference type="EMBL" id="HHN52381.1"/>
    </source>
</evidence>
<dbReference type="InterPro" id="IPR012340">
    <property type="entry name" value="NA-bd_OB-fold"/>
</dbReference>
<keyword evidence="2" id="KW-0547">Nucleotide-binding</keyword>
<dbReference type="EMBL" id="DRXG01000080">
    <property type="protein sequence ID" value="HHN52381.1"/>
    <property type="molecule type" value="Genomic_DNA"/>
</dbReference>
<dbReference type="SMART" id="SM00382">
    <property type="entry name" value="AAA"/>
    <property type="match status" value="1"/>
</dbReference>
<name>A0A7J3WCL0_CALS0</name>
<dbReference type="GO" id="GO:0140359">
    <property type="term" value="F:ABC-type transporter activity"/>
    <property type="evidence" value="ECO:0007669"/>
    <property type="project" value="InterPro"/>
</dbReference>
<dbReference type="PANTHER" id="PTHR43875">
    <property type="entry name" value="MALTODEXTRIN IMPORT ATP-BINDING PROTEIN MSMX"/>
    <property type="match status" value="1"/>
</dbReference>
<proteinExistence type="predicted"/>
<dbReference type="InterPro" id="IPR003593">
    <property type="entry name" value="AAA+_ATPase"/>
</dbReference>
<dbReference type="PANTHER" id="PTHR43875:SF1">
    <property type="entry name" value="OSMOPROTECTIVE COMPOUNDS UPTAKE ATP-BINDING PROTEIN GGTA"/>
    <property type="match status" value="1"/>
</dbReference>
<dbReference type="InterPro" id="IPR040582">
    <property type="entry name" value="OB_MalK-like"/>
</dbReference>
<reference evidence="5" key="1">
    <citation type="journal article" date="2020" name="mSystems">
        <title>Genome- and Community-Level Interaction Insights into Carbon Utilization and Element Cycling Functions of Hydrothermarchaeota in Hydrothermal Sediment.</title>
        <authorList>
            <person name="Zhou Z."/>
            <person name="Liu Y."/>
            <person name="Xu W."/>
            <person name="Pan J."/>
            <person name="Luo Z.H."/>
            <person name="Li M."/>
        </authorList>
    </citation>
    <scope>NUCLEOTIDE SEQUENCE [LARGE SCALE GENOMIC DNA]</scope>
    <source>
        <strain evidence="5">SpSt-1073</strain>
    </source>
</reference>
<dbReference type="GO" id="GO:0005524">
    <property type="term" value="F:ATP binding"/>
    <property type="evidence" value="ECO:0007669"/>
    <property type="project" value="UniProtKB-KW"/>
</dbReference>
<organism evidence="5">
    <name type="scientific">Caldiarchaeum subterraneum</name>
    <dbReference type="NCBI Taxonomy" id="311458"/>
    <lineage>
        <taxon>Archaea</taxon>
        <taxon>Nitrososphaerota</taxon>
        <taxon>Candidatus Caldarchaeales</taxon>
        <taxon>Candidatus Caldarchaeaceae</taxon>
        <taxon>Candidatus Caldarchaeum</taxon>
    </lineage>
</organism>
<dbReference type="InterPro" id="IPR015855">
    <property type="entry name" value="ABC_transpr_MalK-like"/>
</dbReference>
<dbReference type="GO" id="GO:0055052">
    <property type="term" value="C:ATP-binding cassette (ABC) transporter complex, substrate-binding subunit-containing"/>
    <property type="evidence" value="ECO:0007669"/>
    <property type="project" value="TreeGrafter"/>
</dbReference>
<evidence type="ECO:0000256" key="3">
    <source>
        <dbReference type="ARBA" id="ARBA00022840"/>
    </source>
</evidence>
<dbReference type="SUPFAM" id="SSF50331">
    <property type="entry name" value="MOP-like"/>
    <property type="match status" value="1"/>
</dbReference>
<accession>A0A7J3WCL0</accession>
<dbReference type="Gene3D" id="2.40.50.140">
    <property type="entry name" value="Nucleic acid-binding proteins"/>
    <property type="match status" value="1"/>
</dbReference>
<dbReference type="Gene3D" id="2.40.50.100">
    <property type="match status" value="1"/>
</dbReference>
<gene>
    <name evidence="5" type="ORF">ENM30_03600</name>
</gene>
<dbReference type="PROSITE" id="PS50893">
    <property type="entry name" value="ABC_TRANSPORTER_2"/>
    <property type="match status" value="1"/>
</dbReference>
<evidence type="ECO:0000256" key="2">
    <source>
        <dbReference type="ARBA" id="ARBA00022741"/>
    </source>
</evidence>
<dbReference type="AlphaFoldDB" id="A0A7J3WCL0"/>
<dbReference type="Pfam" id="PF00005">
    <property type="entry name" value="ABC_tran"/>
    <property type="match status" value="1"/>
</dbReference>
<evidence type="ECO:0000256" key="1">
    <source>
        <dbReference type="ARBA" id="ARBA00022448"/>
    </source>
</evidence>
<dbReference type="InterPro" id="IPR003439">
    <property type="entry name" value="ABC_transporter-like_ATP-bd"/>
</dbReference>
<dbReference type="Pfam" id="PF17912">
    <property type="entry name" value="OB_MalK"/>
    <property type="match status" value="1"/>
</dbReference>
<dbReference type="GO" id="GO:0016887">
    <property type="term" value="F:ATP hydrolysis activity"/>
    <property type="evidence" value="ECO:0007669"/>
    <property type="project" value="InterPro"/>
</dbReference>
<dbReference type="CDD" id="cd03301">
    <property type="entry name" value="ABC_MalK_N"/>
    <property type="match status" value="1"/>
</dbReference>
<dbReference type="InterPro" id="IPR027417">
    <property type="entry name" value="P-loop_NTPase"/>
</dbReference>
<keyword evidence="3 5" id="KW-0067">ATP-binding</keyword>
<dbReference type="SUPFAM" id="SSF52540">
    <property type="entry name" value="P-loop containing nucleoside triphosphate hydrolases"/>
    <property type="match status" value="1"/>
</dbReference>
<protein>
    <submittedName>
        <fullName evidence="5">ABC transporter ATP-binding protein</fullName>
    </submittedName>
</protein>
<dbReference type="Gene3D" id="3.40.50.300">
    <property type="entry name" value="P-loop containing nucleotide triphosphate hydrolases"/>
    <property type="match status" value="1"/>
</dbReference>